<dbReference type="EMBL" id="JASPKY010003840">
    <property type="protein sequence ID" value="KAK9662030.1"/>
    <property type="molecule type" value="Genomic_DNA"/>
</dbReference>
<reference evidence="1 2" key="1">
    <citation type="journal article" date="2024" name="BMC Genomics">
        <title>De novo assembly and annotation of Popillia japonica's genome with initial clues to its potential as an invasive pest.</title>
        <authorList>
            <person name="Cucini C."/>
            <person name="Boschi S."/>
            <person name="Funari R."/>
            <person name="Cardaioli E."/>
            <person name="Iannotti N."/>
            <person name="Marturano G."/>
            <person name="Paoli F."/>
            <person name="Bruttini M."/>
            <person name="Carapelli A."/>
            <person name="Frati F."/>
            <person name="Nardi F."/>
        </authorList>
    </citation>
    <scope>NUCLEOTIDE SEQUENCE [LARGE SCALE GENOMIC DNA]</scope>
    <source>
        <strain evidence="1">DMR45628</strain>
    </source>
</reference>
<name>A0AAW1GEL3_POPJA</name>
<organism evidence="1 2">
    <name type="scientific">Popillia japonica</name>
    <name type="common">Japanese beetle</name>
    <dbReference type="NCBI Taxonomy" id="7064"/>
    <lineage>
        <taxon>Eukaryota</taxon>
        <taxon>Metazoa</taxon>
        <taxon>Ecdysozoa</taxon>
        <taxon>Arthropoda</taxon>
        <taxon>Hexapoda</taxon>
        <taxon>Insecta</taxon>
        <taxon>Pterygota</taxon>
        <taxon>Neoptera</taxon>
        <taxon>Endopterygota</taxon>
        <taxon>Coleoptera</taxon>
        <taxon>Polyphaga</taxon>
        <taxon>Scarabaeiformia</taxon>
        <taxon>Scarabaeidae</taxon>
        <taxon>Rutelinae</taxon>
        <taxon>Popillia</taxon>
    </lineage>
</organism>
<keyword evidence="2" id="KW-1185">Reference proteome</keyword>
<dbReference type="Proteomes" id="UP001458880">
    <property type="component" value="Unassembled WGS sequence"/>
</dbReference>
<dbReference type="AlphaFoldDB" id="A0AAW1GEL3"/>
<protein>
    <submittedName>
        <fullName evidence="1">Uncharacterized protein</fullName>
    </submittedName>
</protein>
<comment type="caution">
    <text evidence="1">The sequence shown here is derived from an EMBL/GenBank/DDBJ whole genome shotgun (WGS) entry which is preliminary data.</text>
</comment>
<proteinExistence type="predicted"/>
<evidence type="ECO:0000313" key="2">
    <source>
        <dbReference type="Proteomes" id="UP001458880"/>
    </source>
</evidence>
<accession>A0AAW1GEL3</accession>
<evidence type="ECO:0000313" key="1">
    <source>
        <dbReference type="EMBL" id="KAK9662030.1"/>
    </source>
</evidence>
<sequence>SKDGYARHPSALGVSASASAPDHTFQYRELWQPLSGTPYHLLAGTGARKQLDAAFCLSVSRRG</sequence>
<gene>
    <name evidence="1" type="ORF">QE152_g41439</name>
</gene>
<feature type="non-terminal residue" evidence="1">
    <location>
        <position position="1"/>
    </location>
</feature>